<evidence type="ECO:0000313" key="2">
    <source>
        <dbReference type="EMBL" id="KAK8863918.1"/>
    </source>
</evidence>
<accession>A0ABR2IM47</accession>
<dbReference type="EMBL" id="JAPFFF010000017">
    <property type="protein sequence ID" value="KAK8863918.1"/>
    <property type="molecule type" value="Genomic_DNA"/>
</dbReference>
<feature type="compositionally biased region" description="Low complexity" evidence="1">
    <location>
        <begin position="236"/>
        <end position="257"/>
    </location>
</feature>
<feature type="region of interest" description="Disordered" evidence="1">
    <location>
        <begin position="134"/>
        <end position="293"/>
    </location>
</feature>
<name>A0ABR2IM47_9EUKA</name>
<gene>
    <name evidence="2" type="ORF">M9Y10_011611</name>
</gene>
<keyword evidence="3" id="KW-1185">Reference proteome</keyword>
<organism evidence="2 3">
    <name type="scientific">Tritrichomonas musculus</name>
    <dbReference type="NCBI Taxonomy" id="1915356"/>
    <lineage>
        <taxon>Eukaryota</taxon>
        <taxon>Metamonada</taxon>
        <taxon>Parabasalia</taxon>
        <taxon>Tritrichomonadida</taxon>
        <taxon>Tritrichomonadidae</taxon>
        <taxon>Tritrichomonas</taxon>
    </lineage>
</organism>
<comment type="caution">
    <text evidence="2">The sequence shown here is derived from an EMBL/GenBank/DDBJ whole genome shotgun (WGS) entry which is preliminary data.</text>
</comment>
<feature type="compositionally biased region" description="Polar residues" evidence="1">
    <location>
        <begin position="166"/>
        <end position="202"/>
    </location>
</feature>
<evidence type="ECO:0000256" key="1">
    <source>
        <dbReference type="SAM" id="MobiDB-lite"/>
    </source>
</evidence>
<protein>
    <submittedName>
        <fullName evidence="2">Uncharacterized protein</fullName>
    </submittedName>
</protein>
<feature type="compositionally biased region" description="Polar residues" evidence="1">
    <location>
        <begin position="224"/>
        <end position="235"/>
    </location>
</feature>
<evidence type="ECO:0000313" key="3">
    <source>
        <dbReference type="Proteomes" id="UP001470230"/>
    </source>
</evidence>
<feature type="compositionally biased region" description="Basic and acidic residues" evidence="1">
    <location>
        <begin position="134"/>
        <end position="149"/>
    </location>
</feature>
<feature type="compositionally biased region" description="Low complexity" evidence="1">
    <location>
        <begin position="207"/>
        <end position="223"/>
    </location>
</feature>
<sequence>MSAEQLLEQMEVFDKARKDFNEFERSHQTVFKDFLVSFGFERSEVDSIICGSLDSIQREPETPNVISAKNSILDLFQTYRDIFNLQCDKVNQIIENSKCAIEEEAKTSHFEELAKVINEVPMDYYRKVVYTDDNKDKSSTNQTNDEKADTQAQKLDQPSEQKDKVSITTQKPQPQKNLVISTSHNNQSQSGNTRQNKNQNFDRTNKSKPNANSNQPKNPNQQSGYNQKQTQRTPVQNNQTNQKQINQSPRPKPQNINNPPPPPPQQIQTSNGPKAVKIEKSGGGKITITKSTSSKVEINFKSGTKSLNIQKKPK</sequence>
<proteinExistence type="predicted"/>
<dbReference type="Proteomes" id="UP001470230">
    <property type="component" value="Unassembled WGS sequence"/>
</dbReference>
<reference evidence="2 3" key="1">
    <citation type="submission" date="2024-04" db="EMBL/GenBank/DDBJ databases">
        <title>Tritrichomonas musculus Genome.</title>
        <authorList>
            <person name="Alves-Ferreira E."/>
            <person name="Grigg M."/>
            <person name="Lorenzi H."/>
            <person name="Galac M."/>
        </authorList>
    </citation>
    <scope>NUCLEOTIDE SEQUENCE [LARGE SCALE GENOMIC DNA]</scope>
    <source>
        <strain evidence="2 3">EAF2021</strain>
    </source>
</reference>